<protein>
    <submittedName>
        <fullName evidence="2">Uncharacterized protein</fullName>
    </submittedName>
</protein>
<sequence length="192" mass="20447">MGATRNLCNLLDTCRKEDATRAQTLDVSGQGSSHSRHFQPIQNKIAAEQLKKLYQPAQETTDRESGQMQGGEKVDRAAVGGRPALGAPQKQMAKPDQNGGAPTVNTKAVSNLNAPKDVRQETEVNISYLVIPEKSDEVEYAAPVGIKLSWLNLANTGAMSPGDSVLADVMQSGVETKTAEQSILGGKGDDRS</sequence>
<dbReference type="Proteomes" id="UP001066276">
    <property type="component" value="Chromosome 6"/>
</dbReference>
<keyword evidence="3" id="KW-1185">Reference proteome</keyword>
<proteinExistence type="predicted"/>
<reference evidence="2" key="1">
    <citation type="journal article" date="2022" name="bioRxiv">
        <title>Sequencing and chromosome-scale assembly of the giantPleurodeles waltlgenome.</title>
        <authorList>
            <person name="Brown T."/>
            <person name="Elewa A."/>
            <person name="Iarovenko S."/>
            <person name="Subramanian E."/>
            <person name="Araus A.J."/>
            <person name="Petzold A."/>
            <person name="Susuki M."/>
            <person name="Suzuki K.-i.T."/>
            <person name="Hayashi T."/>
            <person name="Toyoda A."/>
            <person name="Oliveira C."/>
            <person name="Osipova E."/>
            <person name="Leigh N.D."/>
            <person name="Simon A."/>
            <person name="Yun M.H."/>
        </authorList>
    </citation>
    <scope>NUCLEOTIDE SEQUENCE</scope>
    <source>
        <strain evidence="2">20211129_DDA</strain>
        <tissue evidence="2">Liver</tissue>
    </source>
</reference>
<gene>
    <name evidence="2" type="ORF">NDU88_011227</name>
</gene>
<evidence type="ECO:0000313" key="3">
    <source>
        <dbReference type="Proteomes" id="UP001066276"/>
    </source>
</evidence>
<evidence type="ECO:0000313" key="2">
    <source>
        <dbReference type="EMBL" id="KAJ1144933.1"/>
    </source>
</evidence>
<comment type="caution">
    <text evidence="2">The sequence shown here is derived from an EMBL/GenBank/DDBJ whole genome shotgun (WGS) entry which is preliminary data.</text>
</comment>
<feature type="region of interest" description="Disordered" evidence="1">
    <location>
        <begin position="86"/>
        <end position="107"/>
    </location>
</feature>
<evidence type="ECO:0000256" key="1">
    <source>
        <dbReference type="SAM" id="MobiDB-lite"/>
    </source>
</evidence>
<organism evidence="2 3">
    <name type="scientific">Pleurodeles waltl</name>
    <name type="common">Iberian ribbed newt</name>
    <dbReference type="NCBI Taxonomy" id="8319"/>
    <lineage>
        <taxon>Eukaryota</taxon>
        <taxon>Metazoa</taxon>
        <taxon>Chordata</taxon>
        <taxon>Craniata</taxon>
        <taxon>Vertebrata</taxon>
        <taxon>Euteleostomi</taxon>
        <taxon>Amphibia</taxon>
        <taxon>Batrachia</taxon>
        <taxon>Caudata</taxon>
        <taxon>Salamandroidea</taxon>
        <taxon>Salamandridae</taxon>
        <taxon>Pleurodelinae</taxon>
        <taxon>Pleurodeles</taxon>
    </lineage>
</organism>
<accession>A0AAV7R2F6</accession>
<name>A0AAV7R2F6_PLEWA</name>
<dbReference type="AlphaFoldDB" id="A0AAV7R2F6"/>
<dbReference type="EMBL" id="JANPWB010000010">
    <property type="protein sequence ID" value="KAJ1144933.1"/>
    <property type="molecule type" value="Genomic_DNA"/>
</dbReference>